<accession>A0A9I9ED97</accession>
<reference evidence="1" key="1">
    <citation type="submission" date="2023-03" db="UniProtKB">
        <authorList>
            <consortium name="EnsemblPlants"/>
        </authorList>
    </citation>
    <scope>IDENTIFICATION</scope>
</reference>
<organism evidence="1">
    <name type="scientific">Cucumis melo</name>
    <name type="common">Muskmelon</name>
    <dbReference type="NCBI Taxonomy" id="3656"/>
    <lineage>
        <taxon>Eukaryota</taxon>
        <taxon>Viridiplantae</taxon>
        <taxon>Streptophyta</taxon>
        <taxon>Embryophyta</taxon>
        <taxon>Tracheophyta</taxon>
        <taxon>Spermatophyta</taxon>
        <taxon>Magnoliopsida</taxon>
        <taxon>eudicotyledons</taxon>
        <taxon>Gunneridae</taxon>
        <taxon>Pentapetalae</taxon>
        <taxon>rosids</taxon>
        <taxon>fabids</taxon>
        <taxon>Cucurbitales</taxon>
        <taxon>Cucurbitaceae</taxon>
        <taxon>Benincaseae</taxon>
        <taxon>Cucumis</taxon>
    </lineage>
</organism>
<evidence type="ECO:0008006" key="2">
    <source>
        <dbReference type="Google" id="ProtNLM"/>
    </source>
</evidence>
<dbReference type="EnsemblPlants" id="MELO3C031949.2.1">
    <property type="protein sequence ID" value="MELO3C031949.2.1"/>
    <property type="gene ID" value="MELO3C031949.2"/>
</dbReference>
<dbReference type="AlphaFoldDB" id="A0A9I9ED97"/>
<name>A0A9I9ED97_CUCME</name>
<sequence>MSTSIILSYPHNNFLKTDAMLLEFADDLDNLVGGSSSVGDNLGSSSRPYATPTLTPRRRTQSQLLELERYVAANGCISMTIALTRRSLFPHTAFASAREYFEVVKGDLHSLFVLDFNDQAMNKFVEHQILSTFKEFRDDCHRSNHGRTRLLDRSSLTIIVEGQSRFYNDNTSSLSKEGSWSTMWSCFDKHMFQSKQSNARTLIPAYLRGHAIRCWVDDRATQKTLVGDPSRRSVRRRVRAIPRSHVHSPQKESFNYKLSLIKH</sequence>
<evidence type="ECO:0000313" key="1">
    <source>
        <dbReference type="EnsemblPlants" id="MELO3C031949.2.1"/>
    </source>
</evidence>
<dbReference type="Gramene" id="MELO3C031949.2.1">
    <property type="protein sequence ID" value="MELO3C031949.2.1"/>
    <property type="gene ID" value="MELO3C031949.2"/>
</dbReference>
<protein>
    <recommendedName>
        <fullName evidence="2">CACTA en-spm transposon protein</fullName>
    </recommendedName>
</protein>
<proteinExistence type="predicted"/>